<dbReference type="Proteomes" id="UP000247932">
    <property type="component" value="Unassembled WGS sequence"/>
</dbReference>
<feature type="transmembrane region" description="Helical" evidence="1">
    <location>
        <begin position="210"/>
        <end position="236"/>
    </location>
</feature>
<keyword evidence="1" id="KW-1133">Transmembrane helix</keyword>
<sequence length="387" mass="46284">MVKKLYSRQKRKKLKFYEENLFKFIKFLFTILTPFLGLVLVWCFLSSIDRTDVFQQIAFGNQATFMPLIVFYICMFSIVYLSAVPSFMFVFFPKILISEDLPFVFSSKRAFIEQIIVLIILHFFVITISIFLLAIICFNMYITLVVSALVYLLYSKGYFYIRYGIKIHNKLVFINFFSAYFSFLLIRWFFLHITGAKFESSNESSLWGLLGIFLWLTLIYAILLIVLYLPAIIYYMFYNSYKIILSCIAFLILVISFVLAIFYNNLFHNIFEQYLIIDRTPYVAILNKNDFAKNIFYDPIWELKDLDEDSNFYLLRGEKFFNLSSYTLFCPLDTYKYFKSSPSKINFKDYTKHCRVLNIDEVMFEELKIGKLKRRVRHISKLKYFTR</sequence>
<evidence type="ECO:0000256" key="1">
    <source>
        <dbReference type="SAM" id="Phobius"/>
    </source>
</evidence>
<keyword evidence="1" id="KW-0472">Membrane</keyword>
<feature type="transmembrane region" description="Helical" evidence="1">
    <location>
        <begin position="141"/>
        <end position="159"/>
    </location>
</feature>
<feature type="transmembrane region" description="Helical" evidence="1">
    <location>
        <begin position="68"/>
        <end position="91"/>
    </location>
</feature>
<feature type="transmembrane region" description="Helical" evidence="1">
    <location>
        <begin position="243"/>
        <end position="263"/>
    </location>
</feature>
<comment type="caution">
    <text evidence="2">The sequence shown here is derived from an EMBL/GenBank/DDBJ whole genome shotgun (WGS) entry which is preliminary data.</text>
</comment>
<dbReference type="RefSeq" id="WP_110433843.1">
    <property type="nucleotide sequence ID" value="NZ_QGLR01000012.1"/>
</dbReference>
<name>A0A2V4ED79_9GAMM</name>
<keyword evidence="1" id="KW-0812">Transmembrane</keyword>
<evidence type="ECO:0000313" key="2">
    <source>
        <dbReference type="EMBL" id="PXZ06277.1"/>
    </source>
</evidence>
<organism evidence="2 3">
    <name type="scientific">Gilliamella apicola</name>
    <dbReference type="NCBI Taxonomy" id="1196095"/>
    <lineage>
        <taxon>Bacteria</taxon>
        <taxon>Pseudomonadati</taxon>
        <taxon>Pseudomonadota</taxon>
        <taxon>Gammaproteobacteria</taxon>
        <taxon>Orbales</taxon>
        <taxon>Orbaceae</taxon>
        <taxon>Gilliamella</taxon>
    </lineage>
</organism>
<keyword evidence="3" id="KW-1185">Reference proteome</keyword>
<dbReference type="AlphaFoldDB" id="A0A2V4ED79"/>
<feature type="transmembrane region" description="Helical" evidence="1">
    <location>
        <begin position="21"/>
        <end position="48"/>
    </location>
</feature>
<evidence type="ECO:0000313" key="3">
    <source>
        <dbReference type="Proteomes" id="UP000247932"/>
    </source>
</evidence>
<feature type="transmembrane region" description="Helical" evidence="1">
    <location>
        <begin position="111"/>
        <end position="135"/>
    </location>
</feature>
<reference evidence="2 3" key="1">
    <citation type="submission" date="2018-05" db="EMBL/GenBank/DDBJ databases">
        <title>Reference genomes for bee gut microbiota database.</title>
        <authorList>
            <person name="Ellegaard K.M."/>
        </authorList>
    </citation>
    <scope>NUCLEOTIDE SEQUENCE [LARGE SCALE GENOMIC DNA]</scope>
    <source>
        <strain evidence="2 3">ESL0182</strain>
    </source>
</reference>
<protein>
    <submittedName>
        <fullName evidence="2">Uncharacterized protein</fullName>
    </submittedName>
</protein>
<feature type="transmembrane region" description="Helical" evidence="1">
    <location>
        <begin position="171"/>
        <end position="190"/>
    </location>
</feature>
<proteinExistence type="predicted"/>
<accession>A0A2V4ED79</accession>
<gene>
    <name evidence="2" type="ORF">DKK70_09800</name>
</gene>
<dbReference type="EMBL" id="QGLR01000012">
    <property type="protein sequence ID" value="PXZ06277.1"/>
    <property type="molecule type" value="Genomic_DNA"/>
</dbReference>